<name>A0A2R8BBH4_9RHOB</name>
<evidence type="ECO:0000256" key="1">
    <source>
        <dbReference type="ARBA" id="ARBA00005417"/>
    </source>
</evidence>
<dbReference type="InterPro" id="IPR003593">
    <property type="entry name" value="AAA+_ATPase"/>
</dbReference>
<reference evidence="6 7" key="1">
    <citation type="submission" date="2018-03" db="EMBL/GenBank/DDBJ databases">
        <authorList>
            <person name="Keele B.F."/>
        </authorList>
    </citation>
    <scope>NUCLEOTIDE SEQUENCE [LARGE SCALE GENOMIC DNA]</scope>
    <source>
        <strain evidence="6 7">CECT 8599</strain>
    </source>
</reference>
<evidence type="ECO:0000313" key="6">
    <source>
        <dbReference type="EMBL" id="SPH20405.1"/>
    </source>
</evidence>
<evidence type="ECO:0000256" key="4">
    <source>
        <dbReference type="ARBA" id="ARBA00022840"/>
    </source>
</evidence>
<keyword evidence="7" id="KW-1185">Reference proteome</keyword>
<proteinExistence type="inferred from homology"/>
<protein>
    <submittedName>
        <fullName evidence="6">Aliphatic sulfonates import ATP-binding protein SsuB</fullName>
        <ecNumber evidence="6">3.6.3.-</ecNumber>
    </submittedName>
</protein>
<dbReference type="Pfam" id="PF00005">
    <property type="entry name" value="ABC_tran"/>
    <property type="match status" value="1"/>
</dbReference>
<dbReference type="AlphaFoldDB" id="A0A2R8BBH4"/>
<dbReference type="EMBL" id="OMOR01000001">
    <property type="protein sequence ID" value="SPH20405.1"/>
    <property type="molecule type" value="Genomic_DNA"/>
</dbReference>
<dbReference type="EC" id="3.6.3.-" evidence="6"/>
<organism evidence="6 7">
    <name type="scientific">Ascidiaceihabitans donghaensis</name>
    <dbReference type="NCBI Taxonomy" id="1510460"/>
    <lineage>
        <taxon>Bacteria</taxon>
        <taxon>Pseudomonadati</taxon>
        <taxon>Pseudomonadota</taxon>
        <taxon>Alphaproteobacteria</taxon>
        <taxon>Rhodobacterales</taxon>
        <taxon>Paracoccaceae</taxon>
        <taxon>Ascidiaceihabitans</taxon>
    </lineage>
</organism>
<dbReference type="PANTHER" id="PTHR42788">
    <property type="entry name" value="TAURINE IMPORT ATP-BINDING PROTEIN-RELATED"/>
    <property type="match status" value="1"/>
</dbReference>
<dbReference type="Proteomes" id="UP000244880">
    <property type="component" value="Unassembled WGS sequence"/>
</dbReference>
<accession>A0A2R8BBH4</accession>
<dbReference type="PANTHER" id="PTHR42788:SF19">
    <property type="entry name" value="ALIPHATIC SULFONATES IMPORT ATP-BINDING PROTEIN SSUB 2"/>
    <property type="match status" value="1"/>
</dbReference>
<feature type="domain" description="ABC transporter" evidence="5">
    <location>
        <begin position="5"/>
        <end position="210"/>
    </location>
</feature>
<dbReference type="InterPro" id="IPR050166">
    <property type="entry name" value="ABC_transporter_ATP-bind"/>
</dbReference>
<comment type="similarity">
    <text evidence="1">Belongs to the ABC transporter superfamily.</text>
</comment>
<dbReference type="GO" id="GO:0016887">
    <property type="term" value="F:ATP hydrolysis activity"/>
    <property type="evidence" value="ECO:0007669"/>
    <property type="project" value="InterPro"/>
</dbReference>
<dbReference type="SMART" id="SM00382">
    <property type="entry name" value="AAA"/>
    <property type="match status" value="1"/>
</dbReference>
<dbReference type="PROSITE" id="PS00211">
    <property type="entry name" value="ABC_TRANSPORTER_1"/>
    <property type="match status" value="1"/>
</dbReference>
<dbReference type="InterPro" id="IPR003439">
    <property type="entry name" value="ABC_transporter-like_ATP-bd"/>
</dbReference>
<dbReference type="PROSITE" id="PS50893">
    <property type="entry name" value="ABC_TRANSPORTER_2"/>
    <property type="match status" value="1"/>
</dbReference>
<dbReference type="InterPro" id="IPR017871">
    <property type="entry name" value="ABC_transporter-like_CS"/>
</dbReference>
<keyword evidence="4 6" id="KW-0067">ATP-binding</keyword>
<keyword evidence="3" id="KW-0547">Nucleotide-binding</keyword>
<keyword evidence="6" id="KW-0378">Hydrolase</keyword>
<gene>
    <name evidence="6" type="primary">ssuB_1</name>
    <name evidence="6" type="ORF">ASD8599_01140</name>
</gene>
<keyword evidence="2" id="KW-0813">Transport</keyword>
<sequence>MSDAVLDLRLKRFDIQSSAILGAIDLRLGDTDTLALVGPSGVGKTTLLRIIAGLETGFDGQCDVRGRVGMVFQEPTLLPWRSLRDNISIPTGIPDAQAVHALAEVGLDARAAAFPNQLSLGQQRRLALARAFALQPDLLLLDEPFVSLDVDLADEMMALFAKMKAARRVATILVTHVDTEVQRLADRCVRLGGSPACIIDDSKTLVVDTI</sequence>
<evidence type="ECO:0000256" key="3">
    <source>
        <dbReference type="ARBA" id="ARBA00022741"/>
    </source>
</evidence>
<dbReference type="RefSeq" id="WP_245925935.1">
    <property type="nucleotide sequence ID" value="NZ_OMOR01000001.1"/>
</dbReference>
<evidence type="ECO:0000259" key="5">
    <source>
        <dbReference type="PROSITE" id="PS50893"/>
    </source>
</evidence>
<evidence type="ECO:0000313" key="7">
    <source>
        <dbReference type="Proteomes" id="UP000244880"/>
    </source>
</evidence>
<dbReference type="Gene3D" id="3.40.50.300">
    <property type="entry name" value="P-loop containing nucleotide triphosphate hydrolases"/>
    <property type="match status" value="1"/>
</dbReference>
<evidence type="ECO:0000256" key="2">
    <source>
        <dbReference type="ARBA" id="ARBA00022448"/>
    </source>
</evidence>
<dbReference type="InterPro" id="IPR027417">
    <property type="entry name" value="P-loop_NTPase"/>
</dbReference>
<dbReference type="SUPFAM" id="SSF52540">
    <property type="entry name" value="P-loop containing nucleoside triphosphate hydrolases"/>
    <property type="match status" value="1"/>
</dbReference>
<dbReference type="GO" id="GO:0005524">
    <property type="term" value="F:ATP binding"/>
    <property type="evidence" value="ECO:0007669"/>
    <property type="project" value="UniProtKB-KW"/>
</dbReference>